<protein>
    <submittedName>
        <fullName evidence="1">Uncharacterized protein</fullName>
    </submittedName>
</protein>
<evidence type="ECO:0000313" key="1">
    <source>
        <dbReference type="EMBL" id="GAG90579.1"/>
    </source>
</evidence>
<feature type="non-terminal residue" evidence="1">
    <location>
        <position position="56"/>
    </location>
</feature>
<accession>X1B4D6</accession>
<reference evidence="1" key="1">
    <citation type="journal article" date="2014" name="Front. Microbiol.">
        <title>High frequency of phylogenetically diverse reductive dehalogenase-homologous genes in deep subseafloor sedimentary metagenomes.</title>
        <authorList>
            <person name="Kawai M."/>
            <person name="Futagami T."/>
            <person name="Toyoda A."/>
            <person name="Takaki Y."/>
            <person name="Nishi S."/>
            <person name="Hori S."/>
            <person name="Arai W."/>
            <person name="Tsubouchi T."/>
            <person name="Morono Y."/>
            <person name="Uchiyama I."/>
            <person name="Ito T."/>
            <person name="Fujiyama A."/>
            <person name="Inagaki F."/>
            <person name="Takami H."/>
        </authorList>
    </citation>
    <scope>NUCLEOTIDE SEQUENCE</scope>
    <source>
        <strain evidence="1">Expedition CK06-06</strain>
    </source>
</reference>
<dbReference type="EMBL" id="BART01027133">
    <property type="protein sequence ID" value="GAG90579.1"/>
    <property type="molecule type" value="Genomic_DNA"/>
</dbReference>
<proteinExistence type="predicted"/>
<comment type="caution">
    <text evidence="1">The sequence shown here is derived from an EMBL/GenBank/DDBJ whole genome shotgun (WGS) entry which is preliminary data.</text>
</comment>
<dbReference type="AlphaFoldDB" id="X1B4D6"/>
<sequence length="56" mass="6575">MIVNRQTMIVKRGCWDEAEAMAVAETKRVSFPHPRRLYSSNISPFDRLVFEAEFEN</sequence>
<gene>
    <name evidence="1" type="ORF">S01H4_48186</name>
</gene>
<organism evidence="1">
    <name type="scientific">marine sediment metagenome</name>
    <dbReference type="NCBI Taxonomy" id="412755"/>
    <lineage>
        <taxon>unclassified sequences</taxon>
        <taxon>metagenomes</taxon>
        <taxon>ecological metagenomes</taxon>
    </lineage>
</organism>
<name>X1B4D6_9ZZZZ</name>